<sequence length="528" mass="60011">MPITIMGAGAAGIGAAINLAKKYPHETILLIDKGKMGEGSSGRNPGREGHGFHYADKETSLAYLRASIKVQRAFPNFIIGRRYNEAGEEIYSPFCHGRYIITRDSTVPREDILANYAEIQKEYARLVAEDPANKVFGEPDQFYRILKPEEYEGLINKDIVDCVVETNECLFNWQEFIKSFRENELKKYPNIQLIEDTEVTSLEKNEAFDGNNARFIIKTRTKDGQEGTIHSDFIVNSTWQQIKYFNEMLGIEMKKAERTNRLKALIKLKLPEELVNANSMFFCMGQHCMISNMGNGYAMGTYAKETNMEMSDGLNISERAQRLIDGGATQEEINDISKKMLEGMAKYIPALSKAEFDGLLFGIIQTLGKLTREELNNPHHAFNCRDDHAVVSEMIGLISNPCMKLFYFLDNGELVTNLLEQQMQAENVITNCIATLKERAEKELFIFNMPEQIKLRSKLERKPLSELAGGNVETIVTQTIAKLKSQQSKMKFLPKKDYSEKSMTKNSEEISRSESSITNDNIVSTWRH</sequence>
<feature type="domain" description="FAD dependent oxidoreductase" evidence="3">
    <location>
        <begin position="3"/>
        <end position="353"/>
    </location>
</feature>
<dbReference type="Gene3D" id="3.30.9.10">
    <property type="entry name" value="D-Amino Acid Oxidase, subunit A, domain 2"/>
    <property type="match status" value="1"/>
</dbReference>
<organism evidence="5 7">
    <name type="scientific">Legionella birminghamensis</name>
    <dbReference type="NCBI Taxonomy" id="28083"/>
    <lineage>
        <taxon>Bacteria</taxon>
        <taxon>Pseudomonadati</taxon>
        <taxon>Pseudomonadota</taxon>
        <taxon>Gammaproteobacteria</taxon>
        <taxon>Legionellales</taxon>
        <taxon>Legionellaceae</taxon>
        <taxon>Legionella</taxon>
    </lineage>
</organism>
<dbReference type="Pfam" id="PF01266">
    <property type="entry name" value="DAO"/>
    <property type="match status" value="1"/>
</dbReference>
<reference evidence="5 7" key="2">
    <citation type="submission" date="2018-06" db="EMBL/GenBank/DDBJ databases">
        <authorList>
            <consortium name="Pathogen Informatics"/>
            <person name="Doyle S."/>
        </authorList>
    </citation>
    <scope>NUCLEOTIDE SEQUENCE [LARGE SCALE GENOMIC DNA]</scope>
    <source>
        <strain evidence="5 7">NCTC12437</strain>
    </source>
</reference>
<evidence type="ECO:0000256" key="1">
    <source>
        <dbReference type="ARBA" id="ARBA00023002"/>
    </source>
</evidence>
<protein>
    <submittedName>
        <fullName evidence="5">FAD dependent oxidoreductase</fullName>
    </submittedName>
</protein>
<evidence type="ECO:0000313" key="5">
    <source>
        <dbReference type="EMBL" id="STX32897.1"/>
    </source>
</evidence>
<dbReference type="EMBL" id="LNXT01000052">
    <property type="protein sequence ID" value="KTC66748.1"/>
    <property type="molecule type" value="Genomic_DNA"/>
</dbReference>
<evidence type="ECO:0000313" key="7">
    <source>
        <dbReference type="Proteomes" id="UP000255066"/>
    </source>
</evidence>
<feature type="compositionally biased region" description="Basic and acidic residues" evidence="2">
    <location>
        <begin position="494"/>
        <end position="512"/>
    </location>
</feature>
<gene>
    <name evidence="4" type="ORF">Lbir_3050</name>
    <name evidence="5" type="ORF">NCTC12437_02701</name>
</gene>
<dbReference type="AlphaFoldDB" id="A0A378ICE7"/>
<dbReference type="EMBL" id="UGNW01000001">
    <property type="protein sequence ID" value="STX32897.1"/>
    <property type="molecule type" value="Genomic_DNA"/>
</dbReference>
<evidence type="ECO:0000256" key="2">
    <source>
        <dbReference type="SAM" id="MobiDB-lite"/>
    </source>
</evidence>
<dbReference type="InterPro" id="IPR006076">
    <property type="entry name" value="FAD-dep_OxRdtase"/>
</dbReference>
<dbReference type="RefSeq" id="WP_083503210.1">
    <property type="nucleotide sequence ID" value="NZ_CAAAHV010000038.1"/>
</dbReference>
<dbReference type="Proteomes" id="UP000054735">
    <property type="component" value="Unassembled WGS sequence"/>
</dbReference>
<accession>A0A378ICE7</accession>
<dbReference type="Gene3D" id="3.50.50.60">
    <property type="entry name" value="FAD/NAD(P)-binding domain"/>
    <property type="match status" value="1"/>
</dbReference>
<evidence type="ECO:0000259" key="3">
    <source>
        <dbReference type="Pfam" id="PF01266"/>
    </source>
</evidence>
<keyword evidence="1" id="KW-0560">Oxidoreductase</keyword>
<reference evidence="4 6" key="1">
    <citation type="submission" date="2015-11" db="EMBL/GenBank/DDBJ databases">
        <title>Genomic analysis of 38 Legionella species identifies large and diverse effector repertoires.</title>
        <authorList>
            <person name="Burstein D."/>
            <person name="Amaro F."/>
            <person name="Zusman T."/>
            <person name="Lifshitz Z."/>
            <person name="Cohen O."/>
            <person name="Gilbert J.A."/>
            <person name="Pupko T."/>
            <person name="Shuman H.A."/>
            <person name="Segal G."/>
        </authorList>
    </citation>
    <scope>NUCLEOTIDE SEQUENCE [LARGE SCALE GENOMIC DNA]</scope>
    <source>
        <strain evidence="4 6">CDC#1407-AL-14</strain>
    </source>
</reference>
<dbReference type="GO" id="GO:0016491">
    <property type="term" value="F:oxidoreductase activity"/>
    <property type="evidence" value="ECO:0007669"/>
    <property type="project" value="UniProtKB-KW"/>
</dbReference>
<feature type="region of interest" description="Disordered" evidence="2">
    <location>
        <begin position="494"/>
        <end position="516"/>
    </location>
</feature>
<proteinExistence type="predicted"/>
<evidence type="ECO:0000313" key="4">
    <source>
        <dbReference type="EMBL" id="KTC66748.1"/>
    </source>
</evidence>
<dbReference type="OrthoDB" id="1401001at2"/>
<dbReference type="STRING" id="28083.Lbir_3050"/>
<evidence type="ECO:0000313" key="6">
    <source>
        <dbReference type="Proteomes" id="UP000054735"/>
    </source>
</evidence>
<dbReference type="Proteomes" id="UP000255066">
    <property type="component" value="Unassembled WGS sequence"/>
</dbReference>
<dbReference type="InterPro" id="IPR036188">
    <property type="entry name" value="FAD/NAD-bd_sf"/>
</dbReference>
<name>A0A378ICE7_9GAMM</name>
<keyword evidence="6" id="KW-1185">Reference proteome</keyword>
<dbReference type="SUPFAM" id="SSF51905">
    <property type="entry name" value="FAD/NAD(P)-binding domain"/>
    <property type="match status" value="1"/>
</dbReference>